<dbReference type="CDD" id="cd00082">
    <property type="entry name" value="HisKA"/>
    <property type="match status" value="1"/>
</dbReference>
<evidence type="ECO:0000259" key="7">
    <source>
        <dbReference type="PROSITE" id="PS50109"/>
    </source>
</evidence>
<dbReference type="InterPro" id="IPR003594">
    <property type="entry name" value="HATPase_dom"/>
</dbReference>
<accession>A0ABX2ENZ1</accession>
<feature type="domain" description="Histidine kinase" evidence="7">
    <location>
        <begin position="327"/>
        <end position="539"/>
    </location>
</feature>
<dbReference type="PROSITE" id="PS50109">
    <property type="entry name" value="HIS_KIN"/>
    <property type="match status" value="1"/>
</dbReference>
<evidence type="ECO:0000313" key="9">
    <source>
        <dbReference type="Proteomes" id="UP000737171"/>
    </source>
</evidence>
<dbReference type="Proteomes" id="UP000737171">
    <property type="component" value="Unassembled WGS sequence"/>
</dbReference>
<dbReference type="SUPFAM" id="SSF55874">
    <property type="entry name" value="ATPase domain of HSP90 chaperone/DNA topoisomerase II/histidine kinase"/>
    <property type="match status" value="1"/>
</dbReference>
<dbReference type="EMBL" id="JABRWJ010000008">
    <property type="protein sequence ID" value="NRF70343.1"/>
    <property type="molecule type" value="Genomic_DNA"/>
</dbReference>
<dbReference type="RefSeq" id="WP_173129184.1">
    <property type="nucleotide sequence ID" value="NZ_JABRWJ010000008.1"/>
</dbReference>
<keyword evidence="5" id="KW-0418">Kinase</keyword>
<evidence type="ECO:0000256" key="3">
    <source>
        <dbReference type="ARBA" id="ARBA00022553"/>
    </source>
</evidence>
<dbReference type="SMART" id="SM00388">
    <property type="entry name" value="HisKA"/>
    <property type="match status" value="1"/>
</dbReference>
<dbReference type="PANTHER" id="PTHR42878">
    <property type="entry name" value="TWO-COMPONENT HISTIDINE KINASE"/>
    <property type="match status" value="1"/>
</dbReference>
<dbReference type="PANTHER" id="PTHR42878:SF15">
    <property type="entry name" value="BACTERIOPHYTOCHROME"/>
    <property type="match status" value="1"/>
</dbReference>
<evidence type="ECO:0000256" key="5">
    <source>
        <dbReference type="ARBA" id="ARBA00022777"/>
    </source>
</evidence>
<comment type="catalytic activity">
    <reaction evidence="1">
        <text>ATP + protein L-histidine = ADP + protein N-phospho-L-histidine.</text>
        <dbReference type="EC" id="2.7.13.3"/>
    </reaction>
</comment>
<dbReference type="InterPro" id="IPR005467">
    <property type="entry name" value="His_kinase_dom"/>
</dbReference>
<keyword evidence="6" id="KW-1133">Transmembrane helix</keyword>
<dbReference type="Pfam" id="PF00512">
    <property type="entry name" value="HisKA"/>
    <property type="match status" value="1"/>
</dbReference>
<reference evidence="8 9" key="1">
    <citation type="submission" date="2020-05" db="EMBL/GenBank/DDBJ databases">
        <title>Aquincola sp. isolate from soil.</title>
        <authorList>
            <person name="Han J."/>
            <person name="Kim D.-U."/>
        </authorList>
    </citation>
    <scope>NUCLEOTIDE SEQUENCE [LARGE SCALE GENOMIC DNA]</scope>
    <source>
        <strain evidence="8 9">S2</strain>
    </source>
</reference>
<proteinExistence type="predicted"/>
<dbReference type="Gene3D" id="3.30.565.10">
    <property type="entry name" value="Histidine kinase-like ATPase, C-terminal domain"/>
    <property type="match status" value="1"/>
</dbReference>
<evidence type="ECO:0000256" key="2">
    <source>
        <dbReference type="ARBA" id="ARBA00012438"/>
    </source>
</evidence>
<keyword evidence="3" id="KW-0597">Phosphoprotein</keyword>
<name>A0ABX2ENZ1_9BURK</name>
<dbReference type="SUPFAM" id="SSF47384">
    <property type="entry name" value="Homodimeric domain of signal transducing histidine kinase"/>
    <property type="match status" value="1"/>
</dbReference>
<dbReference type="PRINTS" id="PR00344">
    <property type="entry name" value="BCTRLSENSOR"/>
</dbReference>
<dbReference type="Pfam" id="PF02518">
    <property type="entry name" value="HATPase_c"/>
    <property type="match status" value="1"/>
</dbReference>
<feature type="transmembrane region" description="Helical" evidence="6">
    <location>
        <begin position="40"/>
        <end position="59"/>
    </location>
</feature>
<keyword evidence="6" id="KW-0812">Transmembrane</keyword>
<dbReference type="Gene3D" id="1.10.287.130">
    <property type="match status" value="1"/>
</dbReference>
<keyword evidence="6" id="KW-0472">Membrane</keyword>
<protein>
    <recommendedName>
        <fullName evidence="2">histidine kinase</fullName>
        <ecNumber evidence="2">2.7.13.3</ecNumber>
    </recommendedName>
</protein>
<dbReference type="InterPro" id="IPR003661">
    <property type="entry name" value="HisK_dim/P_dom"/>
</dbReference>
<gene>
    <name evidence="8" type="ORF">HLB44_25365</name>
</gene>
<feature type="transmembrane region" description="Helical" evidence="6">
    <location>
        <begin position="15"/>
        <end position="34"/>
    </location>
</feature>
<dbReference type="EC" id="2.7.13.3" evidence="2"/>
<evidence type="ECO:0000256" key="6">
    <source>
        <dbReference type="SAM" id="Phobius"/>
    </source>
</evidence>
<evidence type="ECO:0000256" key="4">
    <source>
        <dbReference type="ARBA" id="ARBA00022679"/>
    </source>
</evidence>
<evidence type="ECO:0000256" key="1">
    <source>
        <dbReference type="ARBA" id="ARBA00000085"/>
    </source>
</evidence>
<keyword evidence="9" id="KW-1185">Reference proteome</keyword>
<sequence>MPRPSEASAPARRPLPVLPLVLAAAAIVAALLALQPAAGGLFAVLALLLTGAACALAGAEWSRQVQTARLHDARQSQQLLLQLSDAWIWQTDADHRLVRLQPPQAAPASSWAEGAFSGQPLWERFEDGSGQMRSRLQAQAPLPELRVLQRAGTNGNDSGAASAGHVWLLRGQPRFDHRGVFTGYLGFAQPAESAEMAAAERQAFEAMLRDAPVPLCLLRRPPGGQTQLQRLNPAARRLLALGDGPAEGVPLARVLDALPERLRHALPALEPGQSAEHEGWIAWLVELGGGPGRQLLLAIVPGAPPSASAPDTTTASLAAEHASFSYTVSHDLRAPIRVVEGFARILKEDYGRALDRIGNDHLDRVLSAAARMNSMIDALLSLSQLSTQPLQRQPVNLSQLAQYVIEDLKRTAPEREVSLSIAPDLVTQGDPTLLRMALENLLGNAWKYSAKATHAEIAFERVDQAGQPAFCVRDNGAGFDMRFADRLFGVFQRLHSSGDFQGTGVGLASARRIIRRHGGEIWAESEVGQGARFYFTLKN</sequence>
<dbReference type="InterPro" id="IPR050351">
    <property type="entry name" value="BphY/WalK/GraS-like"/>
</dbReference>
<dbReference type="SMART" id="SM00387">
    <property type="entry name" value="HATPase_c"/>
    <property type="match status" value="1"/>
</dbReference>
<keyword evidence="4" id="KW-0808">Transferase</keyword>
<dbReference type="InterPro" id="IPR004358">
    <property type="entry name" value="Sig_transdc_His_kin-like_C"/>
</dbReference>
<dbReference type="InterPro" id="IPR036097">
    <property type="entry name" value="HisK_dim/P_sf"/>
</dbReference>
<organism evidence="8 9">
    <name type="scientific">Pseudaquabacterium terrae</name>
    <dbReference type="NCBI Taxonomy" id="2732868"/>
    <lineage>
        <taxon>Bacteria</taxon>
        <taxon>Pseudomonadati</taxon>
        <taxon>Pseudomonadota</taxon>
        <taxon>Betaproteobacteria</taxon>
        <taxon>Burkholderiales</taxon>
        <taxon>Sphaerotilaceae</taxon>
        <taxon>Pseudaquabacterium</taxon>
    </lineage>
</organism>
<comment type="caution">
    <text evidence="8">The sequence shown here is derived from an EMBL/GenBank/DDBJ whole genome shotgun (WGS) entry which is preliminary data.</text>
</comment>
<evidence type="ECO:0000313" key="8">
    <source>
        <dbReference type="EMBL" id="NRF70343.1"/>
    </source>
</evidence>
<dbReference type="InterPro" id="IPR036890">
    <property type="entry name" value="HATPase_C_sf"/>
</dbReference>